<dbReference type="Gene3D" id="1.20.1280.50">
    <property type="match status" value="1"/>
</dbReference>
<evidence type="ECO:0000313" key="2">
    <source>
        <dbReference type="EMBL" id="KJA21166.1"/>
    </source>
</evidence>
<proteinExistence type="predicted"/>
<dbReference type="Gene3D" id="3.80.10.10">
    <property type="entry name" value="Ribonuclease Inhibitor"/>
    <property type="match status" value="1"/>
</dbReference>
<evidence type="ECO:0000259" key="1">
    <source>
        <dbReference type="Pfam" id="PF12937"/>
    </source>
</evidence>
<dbReference type="Proteomes" id="UP000054270">
    <property type="component" value="Unassembled WGS sequence"/>
</dbReference>
<dbReference type="STRING" id="945553.A0A0D2NXG7"/>
<feature type="non-terminal residue" evidence="2">
    <location>
        <position position="415"/>
    </location>
</feature>
<sequence length="415" mass="47877">SGRQTNIYSLPVELLTYIFVLGSSLDYPYEDSPFLLKPGLGYIPLPSSNFQVVAHVCRHWRQVALRTQALWTTLHIRGKEHIPRAVEYLSRCRSPTYLFDILVDTVALEEHIPDVTLYKDELDTIFEILVPFVDRWRTFHLKVCDNDCKSIARRYLTTCGPGPALETLQLYHFEDFRTTHRLFLATHRPPVTIFNNDLPRLKNVSLIGVNLPWDQSLYLSDLDHLELALHLDNVRAPYRWWDRMLRTSPALKSLSLHYSGPKEATGVPGLAWAAPDDKIQLSQLRELSFTDLDPDYLCNLLERILVPNLEKLTLDLREQDFTPFIQFLTTPHELSHPASLSPPSTSLSLRREISEYPVQVLGRLQVLIIRGLECNMRSWAALLHATHDLRILEVAFAKTSPRFWRMFTNEGEALT</sequence>
<feature type="non-terminal residue" evidence="2">
    <location>
        <position position="1"/>
    </location>
</feature>
<dbReference type="InterPro" id="IPR032675">
    <property type="entry name" value="LRR_dom_sf"/>
</dbReference>
<feature type="domain" description="F-box" evidence="1">
    <location>
        <begin position="8"/>
        <end position="77"/>
    </location>
</feature>
<organism evidence="2 3">
    <name type="scientific">Hypholoma sublateritium (strain FD-334 SS-4)</name>
    <dbReference type="NCBI Taxonomy" id="945553"/>
    <lineage>
        <taxon>Eukaryota</taxon>
        <taxon>Fungi</taxon>
        <taxon>Dikarya</taxon>
        <taxon>Basidiomycota</taxon>
        <taxon>Agaricomycotina</taxon>
        <taxon>Agaricomycetes</taxon>
        <taxon>Agaricomycetidae</taxon>
        <taxon>Agaricales</taxon>
        <taxon>Agaricineae</taxon>
        <taxon>Strophariaceae</taxon>
        <taxon>Hypholoma</taxon>
    </lineage>
</organism>
<evidence type="ECO:0000313" key="3">
    <source>
        <dbReference type="Proteomes" id="UP000054270"/>
    </source>
</evidence>
<dbReference type="InterPro" id="IPR001810">
    <property type="entry name" value="F-box_dom"/>
</dbReference>
<keyword evidence="3" id="KW-1185">Reference proteome</keyword>
<dbReference type="Pfam" id="PF12937">
    <property type="entry name" value="F-box-like"/>
    <property type="match status" value="1"/>
</dbReference>
<reference evidence="3" key="1">
    <citation type="submission" date="2014-04" db="EMBL/GenBank/DDBJ databases">
        <title>Evolutionary Origins and Diversification of the Mycorrhizal Mutualists.</title>
        <authorList>
            <consortium name="DOE Joint Genome Institute"/>
            <consortium name="Mycorrhizal Genomics Consortium"/>
            <person name="Kohler A."/>
            <person name="Kuo A."/>
            <person name="Nagy L.G."/>
            <person name="Floudas D."/>
            <person name="Copeland A."/>
            <person name="Barry K.W."/>
            <person name="Cichocki N."/>
            <person name="Veneault-Fourrey C."/>
            <person name="LaButti K."/>
            <person name="Lindquist E.A."/>
            <person name="Lipzen A."/>
            <person name="Lundell T."/>
            <person name="Morin E."/>
            <person name="Murat C."/>
            <person name="Riley R."/>
            <person name="Ohm R."/>
            <person name="Sun H."/>
            <person name="Tunlid A."/>
            <person name="Henrissat B."/>
            <person name="Grigoriev I.V."/>
            <person name="Hibbett D.S."/>
            <person name="Martin F."/>
        </authorList>
    </citation>
    <scope>NUCLEOTIDE SEQUENCE [LARGE SCALE GENOMIC DNA]</scope>
    <source>
        <strain evidence="3">FD-334 SS-4</strain>
    </source>
</reference>
<dbReference type="OMA" id="THIQRAR"/>
<dbReference type="OrthoDB" id="3352270at2759"/>
<dbReference type="EMBL" id="KN817560">
    <property type="protein sequence ID" value="KJA21166.1"/>
    <property type="molecule type" value="Genomic_DNA"/>
</dbReference>
<protein>
    <recommendedName>
        <fullName evidence="1">F-box domain-containing protein</fullName>
    </recommendedName>
</protein>
<dbReference type="AlphaFoldDB" id="A0A0D2NXG7"/>
<name>A0A0D2NXG7_HYPSF</name>
<accession>A0A0D2NXG7</accession>
<gene>
    <name evidence="2" type="ORF">HYPSUDRAFT_118688</name>
</gene>